<feature type="signal peptide" evidence="1">
    <location>
        <begin position="1"/>
        <end position="25"/>
    </location>
</feature>
<reference evidence="3" key="1">
    <citation type="journal article" date="2005" name="Nature">
        <title>Sequencing of Aspergillus nidulans and comparative analysis with A. fumigatus and A. oryzae.</title>
        <authorList>
            <person name="Galagan J.E."/>
            <person name="Calvo S.E."/>
            <person name="Cuomo C."/>
            <person name="Ma L.J."/>
            <person name="Wortman J.R."/>
            <person name="Batzoglou S."/>
            <person name="Lee S.I."/>
            <person name="Basturkmen M."/>
            <person name="Spevak C.C."/>
            <person name="Clutterbuck J."/>
            <person name="Kapitonov V."/>
            <person name="Jurka J."/>
            <person name="Scazzocchio C."/>
            <person name="Farman M."/>
            <person name="Butler J."/>
            <person name="Purcell S."/>
            <person name="Harris S."/>
            <person name="Braus G.H."/>
            <person name="Draht O."/>
            <person name="Busch S."/>
            <person name="D'Enfert C."/>
            <person name="Bouchier C."/>
            <person name="Goldman G.H."/>
            <person name="Bell-Pedersen D."/>
            <person name="Griffiths-Jones S."/>
            <person name="Doonan J.H."/>
            <person name="Yu J."/>
            <person name="Vienken K."/>
            <person name="Pain A."/>
            <person name="Freitag M."/>
            <person name="Selker E.U."/>
            <person name="Archer D.B."/>
            <person name="Penalva M.A."/>
            <person name="Oakley B.R."/>
            <person name="Momany M."/>
            <person name="Tanaka T."/>
            <person name="Kumagai T."/>
            <person name="Asai K."/>
            <person name="Machida M."/>
            <person name="Nierman W.C."/>
            <person name="Denning D.W."/>
            <person name="Caddick M."/>
            <person name="Hynes M."/>
            <person name="Paoletti M."/>
            <person name="Fischer R."/>
            <person name="Miller B."/>
            <person name="Dyer P."/>
            <person name="Sachs M.S."/>
            <person name="Osmani S.A."/>
            <person name="Birren B.W."/>
        </authorList>
    </citation>
    <scope>NUCLEOTIDE SEQUENCE [LARGE SCALE GENOMIC DNA]</scope>
    <source>
        <strain evidence="3">FGSC A4 / ATCC 38163 / CBS 112.46 / NRRL 194 / M139</strain>
    </source>
</reference>
<sequence length="190" mass="20435">MPTALKATSVGWLLISVGHVRQLGAKEWQSSPQFRALPANADTCARVGWYQGSAFFLVNALLNYNWSQAPEQLKNPINKIAAVIMAASMLGSSVGYFKGGVSKNGAVVAIMGLLQAYAALRDAQQPFRRAQSINNGPTALLAAYLGDAAAAVEHHGIDIYVFRLAIGGISYIRARPKHCDRPDALRARNL</sequence>
<keyword evidence="3" id="KW-1185">Reference proteome</keyword>
<keyword evidence="1" id="KW-0732">Signal</keyword>
<gene>
    <name evidence="2" type="ORF">ANIA_02193</name>
</gene>
<dbReference type="Proteomes" id="UP000000560">
    <property type="component" value="Chromosome VII"/>
</dbReference>
<accession>C8VMI1</accession>
<dbReference type="eggNOG" id="ENOG502SZSJ">
    <property type="taxonomic scope" value="Eukaryota"/>
</dbReference>
<evidence type="ECO:0000313" key="3">
    <source>
        <dbReference type="Proteomes" id="UP000000560"/>
    </source>
</evidence>
<dbReference type="EMBL" id="BN001307">
    <property type="protein sequence ID" value="CBF86355.1"/>
    <property type="molecule type" value="Genomic_DNA"/>
</dbReference>
<evidence type="ECO:0000256" key="1">
    <source>
        <dbReference type="SAM" id="SignalP"/>
    </source>
</evidence>
<name>Q5BB87_EMENI</name>
<dbReference type="RefSeq" id="XP_659797.1">
    <property type="nucleotide sequence ID" value="XM_654705.1"/>
</dbReference>
<accession>Q5BB87</accession>
<organism evidence="2 3">
    <name type="scientific">Emericella nidulans (strain FGSC A4 / ATCC 38163 / CBS 112.46 / NRRL 194 / M139)</name>
    <name type="common">Aspergillus nidulans</name>
    <dbReference type="NCBI Taxonomy" id="227321"/>
    <lineage>
        <taxon>Eukaryota</taxon>
        <taxon>Fungi</taxon>
        <taxon>Dikarya</taxon>
        <taxon>Ascomycota</taxon>
        <taxon>Pezizomycotina</taxon>
        <taxon>Eurotiomycetes</taxon>
        <taxon>Eurotiomycetidae</taxon>
        <taxon>Eurotiales</taxon>
        <taxon>Aspergillaceae</taxon>
        <taxon>Aspergillus</taxon>
        <taxon>Aspergillus subgen. Nidulantes</taxon>
    </lineage>
</organism>
<dbReference type="GeneID" id="2874966"/>
<dbReference type="InParanoid" id="Q5BB87"/>
<feature type="chain" id="PRO_5010259477" evidence="1">
    <location>
        <begin position="26"/>
        <end position="190"/>
    </location>
</feature>
<dbReference type="OrthoDB" id="5399817at2759"/>
<dbReference type="KEGG" id="ani:ANIA_02193"/>
<dbReference type="AlphaFoldDB" id="Q5BB87"/>
<protein>
    <submittedName>
        <fullName evidence="2">Uncharacterized protein</fullName>
    </submittedName>
</protein>
<dbReference type="HOGENOM" id="CLU_1427965_0_0_1"/>
<evidence type="ECO:0000313" key="2">
    <source>
        <dbReference type="EMBL" id="CBF86355.1"/>
    </source>
</evidence>
<reference evidence="3" key="2">
    <citation type="journal article" date="2009" name="Fungal Genet. Biol.">
        <title>The 2008 update of the Aspergillus nidulans genome annotation: a community effort.</title>
        <authorList>
            <person name="Wortman J.R."/>
            <person name="Gilsenan J.M."/>
            <person name="Joardar V."/>
            <person name="Deegan J."/>
            <person name="Clutterbuck J."/>
            <person name="Andersen M.R."/>
            <person name="Archer D."/>
            <person name="Bencina M."/>
            <person name="Braus G."/>
            <person name="Coutinho P."/>
            <person name="von Dohren H."/>
            <person name="Doonan J."/>
            <person name="Driessen A.J."/>
            <person name="Durek P."/>
            <person name="Espeso E."/>
            <person name="Fekete E."/>
            <person name="Flipphi M."/>
            <person name="Estrada C.G."/>
            <person name="Geysens S."/>
            <person name="Goldman G."/>
            <person name="de Groot P.W."/>
            <person name="Hansen K."/>
            <person name="Harris S.D."/>
            <person name="Heinekamp T."/>
            <person name="Helmstaedt K."/>
            <person name="Henrissat B."/>
            <person name="Hofmann G."/>
            <person name="Homan T."/>
            <person name="Horio T."/>
            <person name="Horiuchi H."/>
            <person name="James S."/>
            <person name="Jones M."/>
            <person name="Karaffa L."/>
            <person name="Karanyi Z."/>
            <person name="Kato M."/>
            <person name="Keller N."/>
            <person name="Kelly D.E."/>
            <person name="Kiel J.A."/>
            <person name="Kim J.M."/>
            <person name="van der Klei I.J."/>
            <person name="Klis F.M."/>
            <person name="Kovalchuk A."/>
            <person name="Krasevec N."/>
            <person name="Kubicek C.P."/>
            <person name="Liu B."/>
            <person name="Maccabe A."/>
            <person name="Meyer V."/>
            <person name="Mirabito P."/>
            <person name="Miskei M."/>
            <person name="Mos M."/>
            <person name="Mullins J."/>
            <person name="Nelson D.R."/>
            <person name="Nielsen J."/>
            <person name="Oakley B.R."/>
            <person name="Osmani S.A."/>
            <person name="Pakula T."/>
            <person name="Paszewski A."/>
            <person name="Paulsen I."/>
            <person name="Pilsyk S."/>
            <person name="Pocsi I."/>
            <person name="Punt P.J."/>
            <person name="Ram A.F."/>
            <person name="Ren Q."/>
            <person name="Robellet X."/>
            <person name="Robson G."/>
            <person name="Seiboth B."/>
            <person name="van Solingen P."/>
            <person name="Specht T."/>
            <person name="Sun J."/>
            <person name="Taheri-Talesh N."/>
            <person name="Takeshita N."/>
            <person name="Ussery D."/>
            <person name="vanKuyk P.A."/>
            <person name="Visser H."/>
            <person name="van de Vondervoort P.J."/>
            <person name="de Vries R.P."/>
            <person name="Walton J."/>
            <person name="Xiang X."/>
            <person name="Xiong Y."/>
            <person name="Zeng A.P."/>
            <person name="Brandt B.W."/>
            <person name="Cornell M.J."/>
            <person name="van den Hondel C.A."/>
            <person name="Visser J."/>
            <person name="Oliver S.G."/>
            <person name="Turner G."/>
        </authorList>
    </citation>
    <scope>GENOME REANNOTATION</scope>
    <source>
        <strain evidence="3">FGSC A4 / ATCC 38163 / CBS 112.46 / NRRL 194 / M139</strain>
    </source>
</reference>
<proteinExistence type="predicted"/>